<dbReference type="RefSeq" id="WP_270006847.1">
    <property type="nucleotide sequence ID" value="NZ_JAPCID010000072.1"/>
</dbReference>
<dbReference type="PANTHER" id="PTHR35176">
    <property type="entry name" value="HEME OXYGENASE HI_0854-RELATED"/>
    <property type="match status" value="1"/>
</dbReference>
<dbReference type="Proteomes" id="UP001147700">
    <property type="component" value="Unassembled WGS sequence"/>
</dbReference>
<reference evidence="3" key="1">
    <citation type="submission" date="2022-10" db="EMBL/GenBank/DDBJ databases">
        <title>The WGS of Solirubrobacter sp. CPCC 204708.</title>
        <authorList>
            <person name="Jiang Z."/>
        </authorList>
    </citation>
    <scope>NUCLEOTIDE SEQUENCE</scope>
    <source>
        <strain evidence="3">CPCC 204708</strain>
    </source>
</reference>
<dbReference type="SUPFAM" id="SSF50475">
    <property type="entry name" value="FMN-binding split barrel"/>
    <property type="match status" value="1"/>
</dbReference>
<dbReference type="Gene3D" id="2.30.110.10">
    <property type="entry name" value="Electron Transport, Fmn-binding Protein, Chain A"/>
    <property type="match status" value="1"/>
</dbReference>
<protein>
    <submittedName>
        <fullName evidence="3">Pyridoxamine 5'-phosphate oxidase family protein</fullName>
    </submittedName>
</protein>
<dbReference type="Pfam" id="PF01243">
    <property type="entry name" value="PNPOx_N"/>
    <property type="match status" value="1"/>
</dbReference>
<gene>
    <name evidence="3" type="ORF">OJ962_31330</name>
</gene>
<name>A0ABT4RTX4_9ACTN</name>
<evidence type="ECO:0000313" key="4">
    <source>
        <dbReference type="Proteomes" id="UP001147700"/>
    </source>
</evidence>
<dbReference type="InterPro" id="IPR012349">
    <property type="entry name" value="Split_barrel_FMN-bd"/>
</dbReference>
<feature type="domain" description="Pyridoxamine 5'-phosphate oxidase N-terminal" evidence="2">
    <location>
        <begin position="13"/>
        <end position="137"/>
    </location>
</feature>
<sequence>MSSRRAEIAMSSDEVLAFLASERVLTVATLGQDGWPHLMPLWYVVRDGECWGWTYGKSQKVRNLERDERCTLQVEAGSEYHELRGVMIKARAEIVRDASVIAEVGNGLSARYGDGSPVSDRVAAKRVALRFRVESVASFDHRKLAG</sequence>
<organism evidence="3 4">
    <name type="scientific">Solirubrobacter deserti</name>
    <dbReference type="NCBI Taxonomy" id="2282478"/>
    <lineage>
        <taxon>Bacteria</taxon>
        <taxon>Bacillati</taxon>
        <taxon>Actinomycetota</taxon>
        <taxon>Thermoleophilia</taxon>
        <taxon>Solirubrobacterales</taxon>
        <taxon>Solirubrobacteraceae</taxon>
        <taxon>Solirubrobacter</taxon>
    </lineage>
</organism>
<comment type="caution">
    <text evidence="3">The sequence shown here is derived from an EMBL/GenBank/DDBJ whole genome shotgun (WGS) entry which is preliminary data.</text>
</comment>
<accession>A0ABT4RTX4</accession>
<keyword evidence="1" id="KW-0560">Oxidoreductase</keyword>
<dbReference type="InterPro" id="IPR011576">
    <property type="entry name" value="Pyridox_Oxase_N"/>
</dbReference>
<evidence type="ECO:0000313" key="3">
    <source>
        <dbReference type="EMBL" id="MDA0142020.1"/>
    </source>
</evidence>
<evidence type="ECO:0000259" key="2">
    <source>
        <dbReference type="Pfam" id="PF01243"/>
    </source>
</evidence>
<dbReference type="EMBL" id="JAPCID010000072">
    <property type="protein sequence ID" value="MDA0142020.1"/>
    <property type="molecule type" value="Genomic_DNA"/>
</dbReference>
<dbReference type="InterPro" id="IPR052019">
    <property type="entry name" value="F420H2_bilvrd_red/Heme_oxyg"/>
</dbReference>
<proteinExistence type="predicted"/>
<evidence type="ECO:0000256" key="1">
    <source>
        <dbReference type="ARBA" id="ARBA00023002"/>
    </source>
</evidence>
<dbReference type="PANTHER" id="PTHR35176:SF6">
    <property type="entry name" value="HEME OXYGENASE HI_0854-RELATED"/>
    <property type="match status" value="1"/>
</dbReference>
<keyword evidence="4" id="KW-1185">Reference proteome</keyword>